<evidence type="ECO:0000256" key="3">
    <source>
        <dbReference type="ARBA" id="ARBA00022475"/>
    </source>
</evidence>
<dbReference type="GO" id="GO:0005886">
    <property type="term" value="C:plasma membrane"/>
    <property type="evidence" value="ECO:0007669"/>
    <property type="project" value="UniProtKB-SubCell"/>
</dbReference>
<dbReference type="PANTHER" id="PTHR23513:SF9">
    <property type="entry name" value="ENTEROBACTIN EXPORTER ENTS"/>
    <property type="match status" value="1"/>
</dbReference>
<dbReference type="AlphaFoldDB" id="A0A0E2B1W1"/>
<dbReference type="Proteomes" id="UP000006253">
    <property type="component" value="Unassembled WGS sequence"/>
</dbReference>
<evidence type="ECO:0000313" key="8">
    <source>
        <dbReference type="EMBL" id="EKO15137.1"/>
    </source>
</evidence>
<keyword evidence="5 7" id="KW-1133">Transmembrane helix</keyword>
<gene>
    <name evidence="8" type="ORF">LEP1GSC081_4451</name>
</gene>
<feature type="transmembrane region" description="Helical" evidence="7">
    <location>
        <begin position="88"/>
        <end position="111"/>
    </location>
</feature>
<dbReference type="Pfam" id="PF05977">
    <property type="entry name" value="MFS_3"/>
    <property type="match status" value="1"/>
</dbReference>
<dbReference type="InterPro" id="IPR036259">
    <property type="entry name" value="MFS_trans_sf"/>
</dbReference>
<dbReference type="Gene3D" id="1.20.1250.20">
    <property type="entry name" value="MFS general substrate transporter like domains"/>
    <property type="match status" value="1"/>
</dbReference>
<feature type="transmembrane region" description="Helical" evidence="7">
    <location>
        <begin position="321"/>
        <end position="343"/>
    </location>
</feature>
<accession>A0A0E2B1W1</accession>
<feature type="transmembrane region" description="Helical" evidence="7">
    <location>
        <begin position="54"/>
        <end position="76"/>
    </location>
</feature>
<keyword evidence="4 7" id="KW-0812">Transmembrane</keyword>
<dbReference type="EMBL" id="AHMY02000050">
    <property type="protein sequence ID" value="EKO15137.1"/>
    <property type="molecule type" value="Genomic_DNA"/>
</dbReference>
<feature type="transmembrane region" description="Helical" evidence="7">
    <location>
        <begin position="154"/>
        <end position="176"/>
    </location>
</feature>
<dbReference type="CDD" id="cd06173">
    <property type="entry name" value="MFS_MefA_like"/>
    <property type="match status" value="1"/>
</dbReference>
<evidence type="ECO:0000313" key="9">
    <source>
        <dbReference type="Proteomes" id="UP000006253"/>
    </source>
</evidence>
<evidence type="ECO:0000256" key="4">
    <source>
        <dbReference type="ARBA" id="ARBA00022692"/>
    </source>
</evidence>
<evidence type="ECO:0000256" key="7">
    <source>
        <dbReference type="SAM" id="Phobius"/>
    </source>
</evidence>
<keyword evidence="3" id="KW-1003">Cell membrane</keyword>
<feature type="transmembrane region" description="Helical" evidence="7">
    <location>
        <begin position="295"/>
        <end position="315"/>
    </location>
</feature>
<keyword evidence="2" id="KW-0813">Transport</keyword>
<dbReference type="RefSeq" id="WP_004765951.1">
    <property type="nucleotide sequence ID" value="NZ_AHMY02000050.1"/>
</dbReference>
<evidence type="ECO:0000256" key="2">
    <source>
        <dbReference type="ARBA" id="ARBA00022448"/>
    </source>
</evidence>
<evidence type="ECO:0000256" key="5">
    <source>
        <dbReference type="ARBA" id="ARBA00022989"/>
    </source>
</evidence>
<dbReference type="PANTHER" id="PTHR23513">
    <property type="entry name" value="INTEGRAL MEMBRANE EFFLUX PROTEIN-RELATED"/>
    <property type="match status" value="1"/>
</dbReference>
<feature type="transmembrane region" description="Helical" evidence="7">
    <location>
        <begin position="232"/>
        <end position="256"/>
    </location>
</feature>
<feature type="transmembrane region" description="Helical" evidence="7">
    <location>
        <begin position="268"/>
        <end position="288"/>
    </location>
</feature>
<feature type="transmembrane region" description="Helical" evidence="7">
    <location>
        <begin position="117"/>
        <end position="133"/>
    </location>
</feature>
<feature type="transmembrane region" description="Helical" evidence="7">
    <location>
        <begin position="21"/>
        <end position="42"/>
    </location>
</feature>
<comment type="caution">
    <text evidence="8">The sequence shown here is derived from an EMBL/GenBank/DDBJ whole genome shotgun (WGS) entry which is preliminary data.</text>
</comment>
<organism evidence="8 9">
    <name type="scientific">Leptospira kirschneri str. H1</name>
    <dbReference type="NCBI Taxonomy" id="1049966"/>
    <lineage>
        <taxon>Bacteria</taxon>
        <taxon>Pseudomonadati</taxon>
        <taxon>Spirochaetota</taxon>
        <taxon>Spirochaetia</taxon>
        <taxon>Leptospirales</taxon>
        <taxon>Leptospiraceae</taxon>
        <taxon>Leptospira</taxon>
    </lineage>
</organism>
<keyword evidence="6 7" id="KW-0472">Membrane</keyword>
<evidence type="ECO:0000256" key="1">
    <source>
        <dbReference type="ARBA" id="ARBA00004651"/>
    </source>
</evidence>
<dbReference type="InterPro" id="IPR010290">
    <property type="entry name" value="TM_effector"/>
</dbReference>
<reference evidence="8 9" key="1">
    <citation type="submission" date="2012-10" db="EMBL/GenBank/DDBJ databases">
        <authorList>
            <person name="Harkins D.M."/>
            <person name="Durkin A.S."/>
            <person name="Brinkac L.M."/>
            <person name="Selengut J.D."/>
            <person name="Sanka R."/>
            <person name="DePew J."/>
            <person name="Purushe J."/>
            <person name="Peacock S.J."/>
            <person name="Thaipadungpanit J."/>
            <person name="Wuthiekanun V.W."/>
            <person name="Day N.P."/>
            <person name="Vinetz J.M."/>
            <person name="Sutton G.G."/>
            <person name="Nelson W.C."/>
            <person name="Fouts D.E."/>
        </authorList>
    </citation>
    <scope>NUCLEOTIDE SEQUENCE [LARGE SCALE GENOMIC DNA]</scope>
    <source>
        <strain evidence="8 9">H1</strain>
    </source>
</reference>
<protein>
    <submittedName>
        <fullName evidence="8">Transmembrane secretion effector</fullName>
    </submittedName>
</protein>
<feature type="transmembrane region" description="Helical" evidence="7">
    <location>
        <begin position="388"/>
        <end position="406"/>
    </location>
</feature>
<comment type="subcellular location">
    <subcellularLocation>
        <location evidence="1">Cell membrane</location>
        <topology evidence="1">Multi-pass membrane protein</topology>
    </subcellularLocation>
</comment>
<dbReference type="SUPFAM" id="SSF103473">
    <property type="entry name" value="MFS general substrate transporter"/>
    <property type="match status" value="1"/>
</dbReference>
<evidence type="ECO:0000256" key="6">
    <source>
        <dbReference type="ARBA" id="ARBA00023136"/>
    </source>
</evidence>
<sequence length="418" mass="45246">MTQTQIKHDPFQALRISDFRSFLFGKFTVTLSISIQTTVVGWQMYHLTGSNLHVGFIGLAEAIPSISMALFSGLVIDSFPRKKIIVSALCLLSICSVLLLILVIPNITWILRDFGVYPIYGVIFLSGIARGFLNPATAAFQTQLVDKETFPNAATWSGIAWQTSLVFGPLAGGILIVMGLYFAYSVDLILMSLGLIMMLLVKGKPVPSKPESNESIWESLSGGWKFVSTHQIILGAISLDLFAVLFGGAVALLPSFTEKILGQSPEVFGVLRSAQGVGAVLCAFLIAAKPPKKHSGWILLSCVFGFGICVILFGISKDYRISFLCLAAAGAFDMVSVVIRHTIVQMYTPDHMRGRVSAVNHIFIGSSNEIGEFESGVTAEWLGIRRSIVAGGILTLLTVGLVGTIAPRLRKMQLKDIL</sequence>
<proteinExistence type="predicted"/>
<name>A0A0E2B1W1_9LEPT</name>